<keyword evidence="4" id="KW-0507">mRNA processing</keyword>
<keyword evidence="5" id="KW-0808">Transferase</keyword>
<sequence>MANKIKEHNIFDDILTDEQYTKIDTMIKDFKKSNDMELEVSFRNISYASYMRISEHLVNIVNENDISAQDSLDISIILVDNNTYRVSILDVDKIENFIQRFSRSRPDEIQKHILGLKSSDDVELMFKDRGSANRLYIDDFGTVFKLTRETPVTKENSKPNVTGNEKMLYRYKSRYSFNMNENVRIDITDVQESTNLWNLPRRHSNYEIEIEVVNKNIKIETLLAEVESVLKIIQDSDIPVGKKEANEVIQKYQSLLNVKGSHIDSRNVVSIETQHIVKFIPNKYAITDKADGERYFLFSTEDGVYLLSTNMVVKKIDIEINDKKFQNMLLDGELIKNEHGYMFLAFDVIYANGIDYRYNDKYILTHRLTVLNNIIDQCFGTLIPFTDYTDKNSDLEIDKIKTFYNKELKSYWAAFIKEMNKSNGLFVSRKLYFVPYGIDSSEVFMYADMVWKLSVYSKLTPYKLDGIIYTPINTPYMIKVSPENLDTVPMEYKWKTPMQNSIDFYIKFEKDAKGNDAIFYDNAVVRADANAYKICTLHVGINRGGQEKPVPFKVNGVEQRANIYITDGEATDLDGNVINDETVVEFIFDTTKPDIDDAYKWTPIRTRYDKTESVQKYGKKYGNNLNIALRIWRTIINPITEENIATLGNPSTFQKEIDRMSKSVEAYNKQSFVYYQKKTGNAAGMRAFNNWIKSNMILTYCTGKHNVLDIGCGRGGDLIKFIYAGIDEYVGIDIDHNGLYVISDSAYNRYKNLRNTHKHVPQMYFIHADARARFNVESQESVLPNMTPFNKKLIETHLSGNKKYNVINAQFTLHYYLSDELSWSNFCKNINDHLETNGYFLVTAFDGKLIYDRLLGKQKMTVAYTDNNGNKNIFFEINKVYSDNDKNFGVGIAIDLYNSLISNPGTYIREYLVFPEFLEKSLKKNCGLELVESDSFFNLFNLYKNYFTEEDMGEFSISDTSAKRHEEIRNFYLSLKPNNHTDVEMDAALASFKFSMLNRYYVFKKTTKIDVIEPSRIVGMNHKINLGKVLTPYFHTNKMIIDPAKKSSQINKIYHAIRKKYTPIKPTVYLIRHTIPEDIVDNEVYRRNKLEFSKIKDGPDDKTLLIYKSPDKYFYPVYYQNNVYKDHDEFLQYRLSTKNTKGITYDSDNKYEKSGTYLLDSNKIVNDLDILVALTEKIKINRDSN</sequence>
<dbReference type="InterPro" id="IPR004971">
    <property type="entry name" value="mRNA_G-N7_MeTrfase_dom"/>
</dbReference>
<dbReference type="PROSITE" id="PS51562">
    <property type="entry name" value="RNA_CAP0_MT"/>
    <property type="match status" value="1"/>
</dbReference>
<dbReference type="InterPro" id="IPR037009">
    <property type="entry name" value="mRNA_triPase_Cet1_sf"/>
</dbReference>
<dbReference type="Pfam" id="PF01331">
    <property type="entry name" value="mRNA_cap_enzyme"/>
    <property type="match status" value="1"/>
</dbReference>
<dbReference type="InterPro" id="IPR029063">
    <property type="entry name" value="SAM-dependent_MTases_sf"/>
</dbReference>
<comment type="similarity">
    <text evidence="2">In the N-terminal section; belongs to the dsDNA virus mRNA guanylyltransferase family.</text>
</comment>
<dbReference type="PANTHER" id="PTHR12189">
    <property type="entry name" value="MRNA GUANINE-7- METHYLTRANSFERASE"/>
    <property type="match status" value="1"/>
</dbReference>
<evidence type="ECO:0000256" key="9">
    <source>
        <dbReference type="ARBA" id="ARBA00022801"/>
    </source>
</evidence>
<dbReference type="InterPro" id="IPR039753">
    <property type="entry name" value="RG7MT1"/>
</dbReference>
<dbReference type="InterPro" id="IPR033469">
    <property type="entry name" value="CYTH-like_dom_sf"/>
</dbReference>
<dbReference type="Pfam" id="PF03919">
    <property type="entry name" value="mRNA_cap_C"/>
    <property type="match status" value="1"/>
</dbReference>
<dbReference type="Gene3D" id="3.20.100.10">
    <property type="entry name" value="mRNA triphosphatase Cet1-like"/>
    <property type="match status" value="1"/>
</dbReference>
<dbReference type="GO" id="GO:0004484">
    <property type="term" value="F:mRNA guanylyltransferase activity"/>
    <property type="evidence" value="ECO:0007669"/>
    <property type="project" value="UniProtKB-EC"/>
</dbReference>
<evidence type="ECO:0000256" key="2">
    <source>
        <dbReference type="ARBA" id="ARBA00008556"/>
    </source>
</evidence>
<evidence type="ECO:0000259" key="15">
    <source>
        <dbReference type="PROSITE" id="PS51562"/>
    </source>
</evidence>
<dbReference type="GO" id="GO:0005525">
    <property type="term" value="F:GTP binding"/>
    <property type="evidence" value="ECO:0007669"/>
    <property type="project" value="UniProtKB-KW"/>
</dbReference>
<dbReference type="CDD" id="cd02440">
    <property type="entry name" value="AdoMet_MTases"/>
    <property type="match status" value="1"/>
</dbReference>
<evidence type="ECO:0000313" key="16">
    <source>
        <dbReference type="EMBL" id="QKU33967.1"/>
    </source>
</evidence>
<keyword evidence="9" id="KW-0378">Hydrolase</keyword>
<organism evidence="16">
    <name type="scientific">Tupanvirus deep ocean</name>
    <dbReference type="NCBI Taxonomy" id="2126984"/>
    <lineage>
        <taxon>Viruses</taxon>
        <taxon>Varidnaviria</taxon>
        <taxon>Bamfordvirae</taxon>
        <taxon>Nucleocytoviricota</taxon>
        <taxon>Megaviricetes</taxon>
        <taxon>Imitervirales</taxon>
        <taxon>Mimiviridae</taxon>
        <taxon>Megamimivirinae</taxon>
        <taxon>Tupanvirus</taxon>
        <taxon>Tupanvirus altamarinense</taxon>
    </lineage>
</organism>
<keyword evidence="12" id="KW-0342">GTP-binding</keyword>
<dbReference type="Gene3D" id="3.30.470.30">
    <property type="entry name" value="DNA ligase/mRNA capping enzyme"/>
    <property type="match status" value="1"/>
</dbReference>
<name>A0A6N1NLS9_9VIRU</name>
<dbReference type="Pfam" id="PF02940">
    <property type="entry name" value="mRNA_triPase"/>
    <property type="match status" value="1"/>
</dbReference>
<dbReference type="InterPro" id="IPR004206">
    <property type="entry name" value="mRNA_triPase_Cet1"/>
</dbReference>
<dbReference type="UniPathway" id="UPA00922"/>
<evidence type="ECO:0000256" key="6">
    <source>
        <dbReference type="ARBA" id="ARBA00022691"/>
    </source>
</evidence>
<evidence type="ECO:0000256" key="11">
    <source>
        <dbReference type="ARBA" id="ARBA00023042"/>
    </source>
</evidence>
<dbReference type="Gene3D" id="2.40.50.140">
    <property type="entry name" value="Nucleic acid-binding proteins"/>
    <property type="match status" value="1"/>
</dbReference>
<keyword evidence="11" id="KW-0506">mRNA capping</keyword>
<dbReference type="EMBL" id="MF405918">
    <property type="protein sequence ID" value="QKU33967.1"/>
    <property type="molecule type" value="Genomic_DNA"/>
</dbReference>
<dbReference type="InterPro" id="IPR001339">
    <property type="entry name" value="mRNA_cap_enzyme_adenylation"/>
</dbReference>
<dbReference type="PANTHER" id="PTHR12189:SF2">
    <property type="entry name" value="MRNA CAP GUANINE-N7 METHYLTRANSFERASE"/>
    <property type="match status" value="1"/>
</dbReference>
<dbReference type="GO" id="GO:0004482">
    <property type="term" value="F:mRNA 5'-cap (guanine-N7-)-methyltransferase activity"/>
    <property type="evidence" value="ECO:0007669"/>
    <property type="project" value="InterPro"/>
</dbReference>
<proteinExistence type="inferred from homology"/>
<dbReference type="Gene3D" id="3.40.50.150">
    <property type="entry name" value="Vaccinia Virus protein VP39"/>
    <property type="match status" value="1"/>
</dbReference>
<evidence type="ECO:0000256" key="10">
    <source>
        <dbReference type="ARBA" id="ARBA00022884"/>
    </source>
</evidence>
<reference evidence="16" key="1">
    <citation type="submission" date="2017-06" db="EMBL/GenBank/DDBJ databases">
        <authorList>
            <person name="Assis F.L."/>
            <person name="Abrahao J.S."/>
            <person name="Silva L."/>
            <person name="Khalil J.B."/>
            <person name="Rodrigues R."/>
            <person name="Silva L.S."/>
            <person name="Boratto P."/>
            <person name="Andrade M."/>
            <person name="Kroon E.G."/>
            <person name="Ribeiro B."/>
            <person name="Bergier I."/>
            <person name="Seligmann H."/>
            <person name="Ghigo E."/>
            <person name="Colson P."/>
            <person name="Levasseur A."/>
            <person name="Raoult D."/>
            <person name="Scola B.L."/>
        </authorList>
    </citation>
    <scope>NUCLEOTIDE SEQUENCE</scope>
    <source>
        <strain evidence="16">Deep ocean</strain>
    </source>
</reference>
<comment type="catalytic activity">
    <reaction evidence="13">
        <text>a 5'-end diphospho-ribonucleoside in mRNA + GTP + H(+) = a 5'-end (5'-triphosphoguanosine)-ribonucleoside in mRNA + diphosphate</text>
        <dbReference type="Rhea" id="RHEA:67012"/>
        <dbReference type="Rhea" id="RHEA-COMP:17165"/>
        <dbReference type="Rhea" id="RHEA-COMP:17166"/>
        <dbReference type="ChEBI" id="CHEBI:15378"/>
        <dbReference type="ChEBI" id="CHEBI:33019"/>
        <dbReference type="ChEBI" id="CHEBI:37565"/>
        <dbReference type="ChEBI" id="CHEBI:167616"/>
        <dbReference type="ChEBI" id="CHEBI:167617"/>
        <dbReference type="EC" id="2.7.7.50"/>
    </reaction>
</comment>
<evidence type="ECO:0000256" key="14">
    <source>
        <dbReference type="ARBA" id="ARBA00047740"/>
    </source>
</evidence>
<keyword evidence="10" id="KW-0694">RNA-binding</keyword>
<keyword evidence="6" id="KW-0949">S-adenosyl-L-methionine</keyword>
<dbReference type="SUPFAM" id="SSF55154">
    <property type="entry name" value="CYTH-like phosphatases"/>
    <property type="match status" value="1"/>
</dbReference>
<accession>A0A6N1NLS9</accession>
<dbReference type="SUPFAM" id="SSF56091">
    <property type="entry name" value="DNA ligase/mRNA capping enzyme, catalytic domain"/>
    <property type="match status" value="1"/>
</dbReference>
<evidence type="ECO:0000256" key="1">
    <source>
        <dbReference type="ARBA" id="ARBA00005129"/>
    </source>
</evidence>
<feature type="domain" description="MRNA cap 0 methyltransferase" evidence="15">
    <location>
        <begin position="680"/>
        <end position="1006"/>
    </location>
</feature>
<dbReference type="RefSeq" id="YP_010780579.1">
    <property type="nucleotide sequence ID" value="NC_075038.1"/>
</dbReference>
<protein>
    <submittedName>
        <fullName evidence="16">mRNA capping enzyme</fullName>
    </submittedName>
</protein>
<reference evidence="16" key="2">
    <citation type="journal article" date="2018" name="Nat. Commun.">
        <title>Tailed giant Tupanvirus possesses the most complete translational apparatus of the known virosphere.</title>
        <authorList>
            <person name="Abrahao J."/>
            <person name="Silva L."/>
            <person name="Silva L.S."/>
            <person name="Khalil J.Y.B."/>
            <person name="Rodrigues R."/>
            <person name="Arantes T."/>
            <person name="Assis F."/>
            <person name="Boratto P."/>
            <person name="Andrade M."/>
            <person name="Kroon E.G."/>
            <person name="Ribeiro B."/>
            <person name="Bergier I."/>
            <person name="Seligmann H."/>
            <person name="Ghigo E."/>
            <person name="Colson P."/>
            <person name="Levasseur A."/>
            <person name="Kroemer G."/>
            <person name="Raoult D."/>
            <person name="La Scola B."/>
        </authorList>
    </citation>
    <scope>NUCLEOTIDE SEQUENCE [LARGE SCALE GENOMIC DNA]</scope>
    <source>
        <strain evidence="16">Deep ocean</strain>
    </source>
</reference>
<dbReference type="GO" id="GO:0004651">
    <property type="term" value="F:polynucleotide 5'-phosphatase activity"/>
    <property type="evidence" value="ECO:0007669"/>
    <property type="project" value="InterPro"/>
</dbReference>
<evidence type="ECO:0000256" key="8">
    <source>
        <dbReference type="ARBA" id="ARBA00022741"/>
    </source>
</evidence>
<dbReference type="GeneID" id="80517270"/>
<evidence type="ECO:0000256" key="7">
    <source>
        <dbReference type="ARBA" id="ARBA00022695"/>
    </source>
</evidence>
<dbReference type="SUPFAM" id="SSF53335">
    <property type="entry name" value="S-adenosyl-L-methionine-dependent methyltransferases"/>
    <property type="match status" value="1"/>
</dbReference>
<keyword evidence="8" id="KW-0547">Nucleotide-binding</keyword>
<dbReference type="GO" id="GO:0005524">
    <property type="term" value="F:ATP binding"/>
    <property type="evidence" value="ECO:0007669"/>
    <property type="project" value="InterPro"/>
</dbReference>
<evidence type="ECO:0000256" key="5">
    <source>
        <dbReference type="ARBA" id="ARBA00022679"/>
    </source>
</evidence>
<evidence type="ECO:0000256" key="4">
    <source>
        <dbReference type="ARBA" id="ARBA00022664"/>
    </source>
</evidence>
<dbReference type="GO" id="GO:0140818">
    <property type="term" value="F:mRNA 5'-triphosphate monophosphatase activity"/>
    <property type="evidence" value="ECO:0007669"/>
    <property type="project" value="UniProtKB-EC"/>
</dbReference>
<keyword evidence="7" id="KW-0548">Nucleotidyltransferase</keyword>
<comment type="catalytic activity">
    <reaction evidence="14">
        <text>a 5'-end triphospho-ribonucleoside in mRNA + H2O = a 5'-end diphospho-ribonucleoside in mRNA + phosphate + H(+)</text>
        <dbReference type="Rhea" id="RHEA:67004"/>
        <dbReference type="Rhea" id="RHEA-COMP:17164"/>
        <dbReference type="Rhea" id="RHEA-COMP:17165"/>
        <dbReference type="ChEBI" id="CHEBI:15377"/>
        <dbReference type="ChEBI" id="CHEBI:15378"/>
        <dbReference type="ChEBI" id="CHEBI:43474"/>
        <dbReference type="ChEBI" id="CHEBI:167616"/>
        <dbReference type="ChEBI" id="CHEBI:167618"/>
        <dbReference type="EC" id="3.6.1.74"/>
    </reaction>
    <physiologicalReaction direction="left-to-right" evidence="14">
        <dbReference type="Rhea" id="RHEA:67005"/>
    </physiologicalReaction>
</comment>
<dbReference type="GO" id="GO:0003723">
    <property type="term" value="F:RNA binding"/>
    <property type="evidence" value="ECO:0007669"/>
    <property type="project" value="UniProtKB-KW"/>
</dbReference>
<evidence type="ECO:0000256" key="13">
    <source>
        <dbReference type="ARBA" id="ARBA00044679"/>
    </source>
</evidence>
<evidence type="ECO:0000256" key="12">
    <source>
        <dbReference type="ARBA" id="ARBA00023134"/>
    </source>
</evidence>
<evidence type="ECO:0000256" key="3">
    <source>
        <dbReference type="ARBA" id="ARBA00022603"/>
    </source>
</evidence>
<comment type="pathway">
    <text evidence="1">mRNA processing; mRNA capping.</text>
</comment>
<dbReference type="InterPro" id="IPR012340">
    <property type="entry name" value="NA-bd_OB-fold"/>
</dbReference>
<keyword evidence="3" id="KW-0489">Methyltransferase</keyword>
<dbReference type="KEGG" id="vg:80517270"/>
<dbReference type="InterPro" id="IPR013846">
    <property type="entry name" value="mRNA_cap_enzyme_C"/>
</dbReference>
<dbReference type="Pfam" id="PF03291">
    <property type="entry name" value="mRNA_G-N7_MeTrfase"/>
    <property type="match status" value="1"/>
</dbReference>